<dbReference type="GO" id="GO:0006352">
    <property type="term" value="P:DNA-templated transcription initiation"/>
    <property type="evidence" value="ECO:0007669"/>
    <property type="project" value="InterPro"/>
</dbReference>
<dbReference type="OrthoDB" id="9780299at2"/>
<evidence type="ECO:0000259" key="6">
    <source>
        <dbReference type="Pfam" id="PF08281"/>
    </source>
</evidence>
<evidence type="ECO:0000313" key="9">
    <source>
        <dbReference type="Proteomes" id="UP000238312"/>
    </source>
</evidence>
<dbReference type="Pfam" id="PF20239">
    <property type="entry name" value="DUF6596"/>
    <property type="match status" value="1"/>
</dbReference>
<dbReference type="Gene3D" id="1.10.1740.10">
    <property type="match status" value="1"/>
</dbReference>
<feature type="domain" description="DUF6596" evidence="7">
    <location>
        <begin position="182"/>
        <end position="281"/>
    </location>
</feature>
<evidence type="ECO:0000256" key="1">
    <source>
        <dbReference type="ARBA" id="ARBA00010641"/>
    </source>
</evidence>
<dbReference type="InterPro" id="IPR013249">
    <property type="entry name" value="RNA_pol_sigma70_r4_t2"/>
</dbReference>
<accession>A0A2T0MPA5</accession>
<feature type="domain" description="RNA polymerase sigma factor 70 region 4 type 2" evidence="6">
    <location>
        <begin position="113"/>
        <end position="164"/>
    </location>
</feature>
<dbReference type="Proteomes" id="UP000238312">
    <property type="component" value="Unassembled WGS sequence"/>
</dbReference>
<keyword evidence="2" id="KW-0805">Transcription regulation</keyword>
<feature type="domain" description="RNA polymerase sigma-70 region 2" evidence="5">
    <location>
        <begin position="11"/>
        <end position="74"/>
    </location>
</feature>
<evidence type="ECO:0000256" key="2">
    <source>
        <dbReference type="ARBA" id="ARBA00023015"/>
    </source>
</evidence>
<evidence type="ECO:0000313" key="8">
    <source>
        <dbReference type="EMBL" id="PRX59868.1"/>
    </source>
</evidence>
<dbReference type="InterPro" id="IPR013325">
    <property type="entry name" value="RNA_pol_sigma_r2"/>
</dbReference>
<reference evidence="8 9" key="1">
    <citation type="submission" date="2018-03" db="EMBL/GenBank/DDBJ databases">
        <title>Genomic Encyclopedia of Type Strains, Phase III (KMG-III): the genomes of soil and plant-associated and newly described type strains.</title>
        <authorList>
            <person name="Whitman W."/>
        </authorList>
    </citation>
    <scope>NUCLEOTIDE SEQUENCE [LARGE SCALE GENOMIC DNA]</scope>
    <source>
        <strain evidence="8 9">CGMCC 4.7104</strain>
    </source>
</reference>
<dbReference type="Pfam" id="PF04542">
    <property type="entry name" value="Sigma70_r2"/>
    <property type="match status" value="1"/>
</dbReference>
<dbReference type="SUPFAM" id="SSF88946">
    <property type="entry name" value="Sigma2 domain of RNA polymerase sigma factors"/>
    <property type="match status" value="1"/>
</dbReference>
<evidence type="ECO:0000259" key="5">
    <source>
        <dbReference type="Pfam" id="PF04542"/>
    </source>
</evidence>
<sequence length="416" mass="45678">MVQRILADVWRREAPHVLGALLRRYGDLGDCEDAAQEAAEAATSQWPIGGVPDNPRAWLIRVASRRLIDRARADSARARREALDLARRPDDGGVAPGADEVPATEVDDTLRLLFLCCHPALSRPSQVALSLRAVAGLSVEQIAAAYLVPVRTMTQRLSRARTTLRGAGARFAMPPDEELAARVAAVLDVCHLVFTEGYTRTSGETLVDVELAEEAIRLTRQVHVALPDHDEVTGGLALMLLTHARLPARTDSAGDLVPLAEQDRSRWRRDLIAEGVALLEQILPRGHVGRYQIQAAIAAVHAEASTYQATDWMQISVLYDMLSRVAPAPSVTLNHAVAVAMAHGATVGLALLDPLLTDPAMRRHHRVYAVRAHLLELNGDVEAAAEHYRRAAQLTTSLPEQRYLNRRLRQLGRRWT</sequence>
<dbReference type="Gene3D" id="1.10.10.10">
    <property type="entry name" value="Winged helix-like DNA-binding domain superfamily/Winged helix DNA-binding domain"/>
    <property type="match status" value="1"/>
</dbReference>
<evidence type="ECO:0000259" key="7">
    <source>
        <dbReference type="Pfam" id="PF20239"/>
    </source>
</evidence>
<dbReference type="Pfam" id="PF08281">
    <property type="entry name" value="Sigma70_r4_2"/>
    <property type="match status" value="1"/>
</dbReference>
<evidence type="ECO:0000256" key="3">
    <source>
        <dbReference type="ARBA" id="ARBA00023082"/>
    </source>
</evidence>
<keyword evidence="3" id="KW-0731">Sigma factor</keyword>
<dbReference type="GO" id="GO:0016987">
    <property type="term" value="F:sigma factor activity"/>
    <property type="evidence" value="ECO:0007669"/>
    <property type="project" value="UniProtKB-KW"/>
</dbReference>
<keyword evidence="9" id="KW-1185">Reference proteome</keyword>
<dbReference type="InterPro" id="IPR007627">
    <property type="entry name" value="RNA_pol_sigma70_r2"/>
</dbReference>
<dbReference type="PANTHER" id="PTHR47756">
    <property type="entry name" value="BLL6612 PROTEIN-RELATED"/>
    <property type="match status" value="1"/>
</dbReference>
<protein>
    <submittedName>
        <fullName evidence="8">RNA polymerase ECF family sigma subunit</fullName>
    </submittedName>
</protein>
<dbReference type="SUPFAM" id="SSF88659">
    <property type="entry name" value="Sigma3 and sigma4 domains of RNA polymerase sigma factors"/>
    <property type="match status" value="1"/>
</dbReference>
<dbReference type="PANTHER" id="PTHR47756:SF2">
    <property type="entry name" value="BLL6612 PROTEIN"/>
    <property type="match status" value="1"/>
</dbReference>
<dbReference type="GO" id="GO:0003677">
    <property type="term" value="F:DNA binding"/>
    <property type="evidence" value="ECO:0007669"/>
    <property type="project" value="InterPro"/>
</dbReference>
<dbReference type="EMBL" id="PVNG01000018">
    <property type="protein sequence ID" value="PRX59868.1"/>
    <property type="molecule type" value="Genomic_DNA"/>
</dbReference>
<dbReference type="InterPro" id="IPR046531">
    <property type="entry name" value="DUF6596"/>
</dbReference>
<comment type="similarity">
    <text evidence="1">Belongs to the sigma-70 factor family. ECF subfamily.</text>
</comment>
<name>A0A2T0MPA5_9ACTN</name>
<evidence type="ECO:0000256" key="4">
    <source>
        <dbReference type="ARBA" id="ARBA00023163"/>
    </source>
</evidence>
<dbReference type="RefSeq" id="WP_106247298.1">
    <property type="nucleotide sequence ID" value="NZ_PVNG01000018.1"/>
</dbReference>
<dbReference type="InterPro" id="IPR013324">
    <property type="entry name" value="RNA_pol_sigma_r3/r4-like"/>
</dbReference>
<proteinExistence type="inferred from homology"/>
<dbReference type="InterPro" id="IPR036388">
    <property type="entry name" value="WH-like_DNA-bd_sf"/>
</dbReference>
<gene>
    <name evidence="8" type="ORF">B0I32_1187</name>
</gene>
<comment type="caution">
    <text evidence="8">The sequence shown here is derived from an EMBL/GenBank/DDBJ whole genome shotgun (WGS) entry which is preliminary data.</text>
</comment>
<keyword evidence="4" id="KW-0804">Transcription</keyword>
<organism evidence="8 9">
    <name type="scientific">Nonomuraea fuscirosea</name>
    <dbReference type="NCBI Taxonomy" id="1291556"/>
    <lineage>
        <taxon>Bacteria</taxon>
        <taxon>Bacillati</taxon>
        <taxon>Actinomycetota</taxon>
        <taxon>Actinomycetes</taxon>
        <taxon>Streptosporangiales</taxon>
        <taxon>Streptosporangiaceae</taxon>
        <taxon>Nonomuraea</taxon>
    </lineage>
</organism>
<dbReference type="AlphaFoldDB" id="A0A2T0MPA5"/>